<dbReference type="SFLD" id="SFLDS00029">
    <property type="entry name" value="Radical_SAM"/>
    <property type="match status" value="1"/>
</dbReference>
<dbReference type="EMBL" id="FNHB01000006">
    <property type="protein sequence ID" value="SDM61604.1"/>
    <property type="molecule type" value="Genomic_DNA"/>
</dbReference>
<protein>
    <submittedName>
        <fullName evidence="7">Radical SAM superfamily enzyme YgiQ, UPF0313 family</fullName>
    </submittedName>
</protein>
<dbReference type="Proteomes" id="UP000214880">
    <property type="component" value="Unassembled WGS sequence"/>
</dbReference>
<keyword evidence="4" id="KW-0408">Iron</keyword>
<dbReference type="PROSITE" id="PS51918">
    <property type="entry name" value="RADICAL_SAM"/>
    <property type="match status" value="1"/>
</dbReference>
<evidence type="ECO:0000256" key="2">
    <source>
        <dbReference type="ARBA" id="ARBA00022691"/>
    </source>
</evidence>
<evidence type="ECO:0000256" key="4">
    <source>
        <dbReference type="ARBA" id="ARBA00023004"/>
    </source>
</evidence>
<dbReference type="RefSeq" id="WP_092073395.1">
    <property type="nucleotide sequence ID" value="NZ_FNHB01000006.1"/>
</dbReference>
<dbReference type="InterPro" id="IPR007197">
    <property type="entry name" value="rSAM"/>
</dbReference>
<organism evidence="7 8">
    <name type="scientific">Dendrosporobacter quercicolus</name>
    <dbReference type="NCBI Taxonomy" id="146817"/>
    <lineage>
        <taxon>Bacteria</taxon>
        <taxon>Bacillati</taxon>
        <taxon>Bacillota</taxon>
        <taxon>Negativicutes</taxon>
        <taxon>Selenomonadales</taxon>
        <taxon>Sporomusaceae</taxon>
        <taxon>Dendrosporobacter</taxon>
    </lineage>
</organism>
<dbReference type="STRING" id="146817.SAMN04488502_10611"/>
<dbReference type="CDD" id="cd01335">
    <property type="entry name" value="Radical_SAM"/>
    <property type="match status" value="1"/>
</dbReference>
<dbReference type="SFLD" id="SFLDG01082">
    <property type="entry name" value="B12-binding_domain_containing"/>
    <property type="match status" value="1"/>
</dbReference>
<gene>
    <name evidence="7" type="ORF">SAMN04488502_10611</name>
</gene>
<dbReference type="PANTHER" id="PTHR43409">
    <property type="entry name" value="ANAEROBIC MAGNESIUM-PROTOPORPHYRIN IX MONOMETHYL ESTER CYCLASE-RELATED"/>
    <property type="match status" value="1"/>
</dbReference>
<keyword evidence="5" id="KW-0411">Iron-sulfur</keyword>
<evidence type="ECO:0000256" key="3">
    <source>
        <dbReference type="ARBA" id="ARBA00022723"/>
    </source>
</evidence>
<dbReference type="AlphaFoldDB" id="A0A1G9UP26"/>
<dbReference type="Gene3D" id="3.20.20.70">
    <property type="entry name" value="Aldolase class I"/>
    <property type="match status" value="1"/>
</dbReference>
<evidence type="ECO:0000313" key="8">
    <source>
        <dbReference type="Proteomes" id="UP000214880"/>
    </source>
</evidence>
<dbReference type="InterPro" id="IPR051198">
    <property type="entry name" value="BchE-like"/>
</dbReference>
<sequence length="299" mass="33466">MYFDTAEGPVFRPPSEANSFILRVTIGCSHNRCTFCNMYRGVDFRIRTMEEIIQQINQAKQYQQHIRRIFLADGNALILPTDKLLEVLQRLTATFPRLQRVACYAGPQDILRKTPEDLEKLNHAGLTLVYYGMESGDDEVLKHVCKGVNGVQSVTAGQKIVAAGMKLSMMVILGLGGKAGSMRHAENTAQAVSAIRPNMLSALTLMMYRGSELRAEYERGEFELLSPVEIMSELYAIIDRIELPAGSHCIFRSNHVSNYTAFAGTLPQDKSKLLAAIKAAESKLAKLDHWDPYNNPDYF</sequence>
<keyword evidence="3" id="KW-0479">Metal-binding</keyword>
<dbReference type="InterPro" id="IPR006638">
    <property type="entry name" value="Elp3/MiaA/NifB-like_rSAM"/>
</dbReference>
<reference evidence="7 8" key="1">
    <citation type="submission" date="2016-10" db="EMBL/GenBank/DDBJ databases">
        <authorList>
            <person name="de Groot N.N."/>
        </authorList>
    </citation>
    <scope>NUCLEOTIDE SEQUENCE [LARGE SCALE GENOMIC DNA]</scope>
    <source>
        <strain evidence="7 8">DSM 1736</strain>
    </source>
</reference>
<comment type="cofactor">
    <cofactor evidence="1">
        <name>[4Fe-4S] cluster</name>
        <dbReference type="ChEBI" id="CHEBI:49883"/>
    </cofactor>
</comment>
<evidence type="ECO:0000256" key="5">
    <source>
        <dbReference type="ARBA" id="ARBA00023014"/>
    </source>
</evidence>
<evidence type="ECO:0000259" key="6">
    <source>
        <dbReference type="PROSITE" id="PS51918"/>
    </source>
</evidence>
<feature type="domain" description="Radical SAM core" evidence="6">
    <location>
        <begin position="14"/>
        <end position="244"/>
    </location>
</feature>
<dbReference type="GO" id="GO:0051536">
    <property type="term" value="F:iron-sulfur cluster binding"/>
    <property type="evidence" value="ECO:0007669"/>
    <property type="project" value="UniProtKB-KW"/>
</dbReference>
<dbReference type="Pfam" id="PF04055">
    <property type="entry name" value="Radical_SAM"/>
    <property type="match status" value="1"/>
</dbReference>
<dbReference type="InterPro" id="IPR013785">
    <property type="entry name" value="Aldolase_TIM"/>
</dbReference>
<dbReference type="SMART" id="SM00729">
    <property type="entry name" value="Elp3"/>
    <property type="match status" value="1"/>
</dbReference>
<dbReference type="InterPro" id="IPR058240">
    <property type="entry name" value="rSAM_sf"/>
</dbReference>
<dbReference type="GO" id="GO:0003824">
    <property type="term" value="F:catalytic activity"/>
    <property type="evidence" value="ECO:0007669"/>
    <property type="project" value="InterPro"/>
</dbReference>
<keyword evidence="8" id="KW-1185">Reference proteome</keyword>
<name>A0A1G9UP26_9FIRM</name>
<dbReference type="GO" id="GO:0046872">
    <property type="term" value="F:metal ion binding"/>
    <property type="evidence" value="ECO:0007669"/>
    <property type="project" value="UniProtKB-KW"/>
</dbReference>
<keyword evidence="2" id="KW-0949">S-adenosyl-L-methionine</keyword>
<dbReference type="SFLD" id="SFLDG01095">
    <property type="entry name" value="Uncharacterised_Radical_SAM_Su"/>
    <property type="match status" value="1"/>
</dbReference>
<accession>A0A1G9UP26</accession>
<dbReference type="OrthoDB" id="9777636at2"/>
<dbReference type="SUPFAM" id="SSF102114">
    <property type="entry name" value="Radical SAM enzymes"/>
    <property type="match status" value="1"/>
</dbReference>
<evidence type="ECO:0000313" key="7">
    <source>
        <dbReference type="EMBL" id="SDM61604.1"/>
    </source>
</evidence>
<evidence type="ECO:0000256" key="1">
    <source>
        <dbReference type="ARBA" id="ARBA00001966"/>
    </source>
</evidence>
<proteinExistence type="predicted"/>
<dbReference type="PANTHER" id="PTHR43409:SF4">
    <property type="entry name" value="RADICAL SAM SUPERFAMILY PROTEIN"/>
    <property type="match status" value="1"/>
</dbReference>